<dbReference type="PROSITE" id="PS50979">
    <property type="entry name" value="BC"/>
    <property type="match status" value="1"/>
</dbReference>
<comment type="pathway">
    <text evidence="10">Nitrogen metabolism; urea degradation; CO(2) and NH(3) from urea (allophanate route): step 1/2.</text>
</comment>
<dbReference type="Gene3D" id="1.20.58.1700">
    <property type="match status" value="1"/>
</dbReference>
<dbReference type="GO" id="GO:0004039">
    <property type="term" value="F:allophanate hydrolase activity"/>
    <property type="evidence" value="ECO:0007669"/>
    <property type="project" value="UniProtKB-EC"/>
</dbReference>
<dbReference type="NCBIfam" id="TIGR02712">
    <property type="entry name" value="urea_carbox"/>
    <property type="match status" value="1"/>
</dbReference>
<dbReference type="SUPFAM" id="SSF56059">
    <property type="entry name" value="Glutathione synthetase ATP-binding domain-like"/>
    <property type="match status" value="1"/>
</dbReference>
<organism evidence="18 19">
    <name type="scientific">Cyberlindnera fabianii</name>
    <name type="common">Yeast</name>
    <name type="synonym">Hansenula fabianii</name>
    <dbReference type="NCBI Taxonomy" id="36022"/>
    <lineage>
        <taxon>Eukaryota</taxon>
        <taxon>Fungi</taxon>
        <taxon>Dikarya</taxon>
        <taxon>Ascomycota</taxon>
        <taxon>Saccharomycotina</taxon>
        <taxon>Saccharomycetes</taxon>
        <taxon>Phaffomycetales</taxon>
        <taxon>Phaffomycetaceae</taxon>
        <taxon>Cyberlindnera</taxon>
    </lineage>
</organism>
<dbReference type="GO" id="GO:0044281">
    <property type="term" value="P:small molecule metabolic process"/>
    <property type="evidence" value="ECO:0007669"/>
    <property type="project" value="UniProtKB-ARBA"/>
</dbReference>
<dbReference type="Pfam" id="PF21986">
    <property type="entry name" value="AH_C"/>
    <property type="match status" value="1"/>
</dbReference>
<dbReference type="InterPro" id="IPR003833">
    <property type="entry name" value="CT_C_D"/>
</dbReference>
<evidence type="ECO:0000256" key="3">
    <source>
        <dbReference type="ARBA" id="ARBA00022741"/>
    </source>
</evidence>
<dbReference type="Gene3D" id="2.40.50.100">
    <property type="match status" value="1"/>
</dbReference>
<name>A0A1V2LAV6_CYBFA</name>
<dbReference type="InterPro" id="IPR050856">
    <property type="entry name" value="Biotin_carboxylase_complex"/>
</dbReference>
<dbReference type="Gene3D" id="3.30.1360.40">
    <property type="match status" value="1"/>
</dbReference>
<dbReference type="FunFam" id="3.40.50.20:FF:000010">
    <property type="entry name" value="Propionyl-CoA carboxylase subunit alpha"/>
    <property type="match status" value="1"/>
</dbReference>
<reference evidence="19" key="1">
    <citation type="journal article" date="2017" name="Genome Announc.">
        <title>Genome sequences of Cyberlindnera fabianii 65, Pichia kudriavzevii 129, and Saccharomyces cerevisiae 131 isolated from fermented masau fruits in Zimbabwe.</title>
        <authorList>
            <person name="van Rijswijck I.M.H."/>
            <person name="Derks M.F.L."/>
            <person name="Abee T."/>
            <person name="de Ridder D."/>
            <person name="Smid E.J."/>
        </authorList>
    </citation>
    <scope>NUCLEOTIDE SEQUENCE [LARGE SCALE GENOMIC DNA]</scope>
    <source>
        <strain evidence="19">65</strain>
    </source>
</reference>
<dbReference type="VEuPathDB" id="FungiDB:BON22_1698"/>
<proteinExistence type="predicted"/>
<dbReference type="InterPro" id="IPR011764">
    <property type="entry name" value="Biotin_carboxylation_dom"/>
</dbReference>
<dbReference type="PROSITE" id="PS50975">
    <property type="entry name" value="ATP_GRASP"/>
    <property type="match status" value="1"/>
</dbReference>
<dbReference type="OMA" id="GGMYMCI"/>
<comment type="catalytic activity">
    <reaction evidence="8">
        <text>urea-1-carboxylate + H2O + 3 H(+) = 2 NH4(+) + 2 CO2</text>
        <dbReference type="Rhea" id="RHEA:19029"/>
        <dbReference type="ChEBI" id="CHEBI:15377"/>
        <dbReference type="ChEBI" id="CHEBI:15378"/>
        <dbReference type="ChEBI" id="CHEBI:15832"/>
        <dbReference type="ChEBI" id="CHEBI:16526"/>
        <dbReference type="ChEBI" id="CHEBI:28938"/>
        <dbReference type="EC" id="3.5.1.54"/>
    </reaction>
</comment>
<feature type="domain" description="Biotin carboxylation" evidence="17">
    <location>
        <begin position="619"/>
        <end position="1070"/>
    </location>
</feature>
<dbReference type="PROSITE" id="PS00188">
    <property type="entry name" value="BIOTIN"/>
    <property type="match status" value="1"/>
</dbReference>
<dbReference type="InterPro" id="IPR003778">
    <property type="entry name" value="CT_A_B"/>
</dbReference>
<dbReference type="Pfam" id="PF02626">
    <property type="entry name" value="CT_A_B"/>
    <property type="match status" value="1"/>
</dbReference>
<dbReference type="Pfam" id="PF02786">
    <property type="entry name" value="CPSase_L_D2"/>
    <property type="match status" value="1"/>
</dbReference>
<evidence type="ECO:0000256" key="10">
    <source>
        <dbReference type="ARBA" id="ARBA00060673"/>
    </source>
</evidence>
<dbReference type="SUPFAM" id="SSF50891">
    <property type="entry name" value="Cyclophilin-like"/>
    <property type="match status" value="2"/>
</dbReference>
<evidence type="ECO:0000256" key="11">
    <source>
        <dbReference type="ARBA" id="ARBA00066801"/>
    </source>
</evidence>
<dbReference type="GO" id="GO:0004847">
    <property type="term" value="F:urea carboxylase activity"/>
    <property type="evidence" value="ECO:0007669"/>
    <property type="project" value="UniProtKB-EC"/>
</dbReference>
<dbReference type="SUPFAM" id="SSF52440">
    <property type="entry name" value="PreATP-grasp domain"/>
    <property type="match status" value="1"/>
</dbReference>
<dbReference type="InterPro" id="IPR053844">
    <property type="entry name" value="AH_C"/>
</dbReference>
<evidence type="ECO:0000259" key="16">
    <source>
        <dbReference type="PROSITE" id="PS50975"/>
    </source>
</evidence>
<keyword evidence="5 14" id="KW-0067">ATP-binding</keyword>
<dbReference type="InterPro" id="IPR000089">
    <property type="entry name" value="Biotin_lipoyl"/>
</dbReference>
<accession>A0A1V2LAV6</accession>
<dbReference type="CDD" id="cd06850">
    <property type="entry name" value="biotinyl_domain"/>
    <property type="match status" value="1"/>
</dbReference>
<dbReference type="PROSITE" id="PS00867">
    <property type="entry name" value="CPSASE_2"/>
    <property type="match status" value="1"/>
</dbReference>
<evidence type="ECO:0000256" key="14">
    <source>
        <dbReference type="PROSITE-ProRule" id="PRU00409"/>
    </source>
</evidence>
<dbReference type="InterPro" id="IPR001882">
    <property type="entry name" value="Biotin_BS"/>
</dbReference>
<dbReference type="Pfam" id="PF01425">
    <property type="entry name" value="Amidase"/>
    <property type="match status" value="1"/>
</dbReference>
<dbReference type="SMART" id="SM00878">
    <property type="entry name" value="Biotin_carb_C"/>
    <property type="match status" value="1"/>
</dbReference>
<evidence type="ECO:0000256" key="12">
    <source>
        <dbReference type="ARBA" id="ARBA00066845"/>
    </source>
</evidence>
<dbReference type="Gene3D" id="3.40.50.20">
    <property type="match status" value="1"/>
</dbReference>
<dbReference type="InterPro" id="IPR011761">
    <property type="entry name" value="ATP-grasp"/>
</dbReference>
<keyword evidence="18" id="KW-0456">Lyase</keyword>
<evidence type="ECO:0000256" key="7">
    <source>
        <dbReference type="ARBA" id="ARBA00051032"/>
    </source>
</evidence>
<evidence type="ECO:0000259" key="15">
    <source>
        <dbReference type="PROSITE" id="PS50968"/>
    </source>
</evidence>
<dbReference type="InterPro" id="IPR005481">
    <property type="entry name" value="BC-like_N"/>
</dbReference>
<dbReference type="PROSITE" id="PS50968">
    <property type="entry name" value="BIOTINYL_LIPOYL"/>
    <property type="match status" value="1"/>
</dbReference>
<dbReference type="InterPro" id="IPR014084">
    <property type="entry name" value="Urea_COase"/>
</dbReference>
<evidence type="ECO:0000256" key="13">
    <source>
        <dbReference type="ARBA" id="ARBA00068809"/>
    </source>
</evidence>
<dbReference type="Gene3D" id="3.30.1490.20">
    <property type="entry name" value="ATP-grasp fold, A domain"/>
    <property type="match status" value="1"/>
</dbReference>
<dbReference type="EC" id="6.3.4.6" evidence="12"/>
<dbReference type="Gene3D" id="3.30.470.20">
    <property type="entry name" value="ATP-grasp fold, B domain"/>
    <property type="match status" value="1"/>
</dbReference>
<evidence type="ECO:0000313" key="18">
    <source>
        <dbReference type="EMBL" id="ONH69019.1"/>
    </source>
</evidence>
<dbReference type="InterPro" id="IPR005482">
    <property type="entry name" value="Biotin_COase_C"/>
</dbReference>
<evidence type="ECO:0000256" key="9">
    <source>
        <dbReference type="ARBA" id="ARBA00060545"/>
    </source>
</evidence>
<dbReference type="NCBIfam" id="TIGR02713">
    <property type="entry name" value="allophanate_hyd"/>
    <property type="match status" value="1"/>
</dbReference>
<dbReference type="Pfam" id="PF00289">
    <property type="entry name" value="Biotin_carb_N"/>
    <property type="match status" value="1"/>
</dbReference>
<dbReference type="SUPFAM" id="SSF51230">
    <property type="entry name" value="Single hybrid motif"/>
    <property type="match status" value="1"/>
</dbReference>
<dbReference type="GO" id="GO:0016829">
    <property type="term" value="F:lyase activity"/>
    <property type="evidence" value="ECO:0007669"/>
    <property type="project" value="UniProtKB-KW"/>
</dbReference>
<dbReference type="InterPro" id="IPR016185">
    <property type="entry name" value="PreATP-grasp_dom_sf"/>
</dbReference>
<dbReference type="Gene3D" id="2.40.100.10">
    <property type="entry name" value="Cyclophilin-like"/>
    <property type="match status" value="2"/>
</dbReference>
<dbReference type="InterPro" id="IPR036928">
    <property type="entry name" value="AS_sf"/>
</dbReference>
<dbReference type="SMART" id="SM00797">
    <property type="entry name" value="AHS2"/>
    <property type="match status" value="1"/>
</dbReference>
<comment type="pathway">
    <text evidence="9">Nitrogen metabolism; urea degradation; CO(2) and NH(3) from urea (allophanate route): step 2/2.</text>
</comment>
<feature type="domain" description="ATP-grasp" evidence="16">
    <location>
        <begin position="738"/>
        <end position="943"/>
    </location>
</feature>
<dbReference type="NCBIfam" id="NF006043">
    <property type="entry name" value="PRK08186.1"/>
    <property type="match status" value="1"/>
</dbReference>
<dbReference type="InterPro" id="IPR029000">
    <property type="entry name" value="Cyclophilin-like_dom_sf"/>
</dbReference>
<dbReference type="SUPFAM" id="SSF75304">
    <property type="entry name" value="Amidase signature (AS) enzymes"/>
    <property type="match status" value="1"/>
</dbReference>
<dbReference type="InterPro" id="IPR013815">
    <property type="entry name" value="ATP_grasp_subdomain_1"/>
</dbReference>
<evidence type="ECO:0000313" key="19">
    <source>
        <dbReference type="Proteomes" id="UP000189513"/>
    </source>
</evidence>
<evidence type="ECO:0000256" key="8">
    <source>
        <dbReference type="ARBA" id="ARBA00052931"/>
    </source>
</evidence>
<keyword evidence="2" id="KW-0436">Ligase</keyword>
<dbReference type="PANTHER" id="PTHR18866:SF128">
    <property type="entry name" value="UREA AMIDOLYASE"/>
    <property type="match status" value="1"/>
</dbReference>
<dbReference type="EMBL" id="MPUK01000002">
    <property type="protein sequence ID" value="ONH69019.1"/>
    <property type="molecule type" value="Genomic_DNA"/>
</dbReference>
<dbReference type="InterPro" id="IPR011054">
    <property type="entry name" value="Rudment_hybrid_motif"/>
</dbReference>
<dbReference type="PANTHER" id="PTHR18866">
    <property type="entry name" value="CARBOXYLASE:PYRUVATE/ACETYL-COA/PROPIONYL-COA CARBOXYLASE"/>
    <property type="match status" value="1"/>
</dbReference>
<protein>
    <recommendedName>
        <fullName evidence="13">Urea amidolyase</fullName>
        <ecNumber evidence="11">3.5.1.54</ecNumber>
        <ecNumber evidence="12">6.3.4.6</ecNumber>
    </recommendedName>
</protein>
<dbReference type="Pfam" id="PF02785">
    <property type="entry name" value="Biotin_carb_C"/>
    <property type="match status" value="1"/>
</dbReference>
<dbReference type="GO" id="GO:0005524">
    <property type="term" value="F:ATP binding"/>
    <property type="evidence" value="ECO:0007669"/>
    <property type="project" value="UniProtKB-UniRule"/>
</dbReference>
<keyword evidence="6" id="KW-0092">Biotin</keyword>
<evidence type="ECO:0000256" key="1">
    <source>
        <dbReference type="ARBA" id="ARBA00001953"/>
    </source>
</evidence>
<evidence type="ECO:0000256" key="5">
    <source>
        <dbReference type="ARBA" id="ARBA00022840"/>
    </source>
</evidence>
<comment type="caution">
    <text evidence="18">The sequence shown here is derived from an EMBL/GenBank/DDBJ whole genome shotgun (WGS) entry which is preliminary data.</text>
</comment>
<feature type="domain" description="Lipoyl-binding" evidence="15">
    <location>
        <begin position="1751"/>
        <end position="1829"/>
    </location>
</feature>
<evidence type="ECO:0000259" key="17">
    <source>
        <dbReference type="PROSITE" id="PS50979"/>
    </source>
</evidence>
<evidence type="ECO:0000256" key="2">
    <source>
        <dbReference type="ARBA" id="ARBA00022598"/>
    </source>
</evidence>
<dbReference type="NCBIfam" id="TIGR00724">
    <property type="entry name" value="urea_amlyse_rel"/>
    <property type="match status" value="1"/>
</dbReference>
<keyword evidence="4" id="KW-0378">Hydrolase</keyword>
<dbReference type="Pfam" id="PF00364">
    <property type="entry name" value="Biotin_lipoyl"/>
    <property type="match status" value="1"/>
</dbReference>
<comment type="catalytic activity">
    <reaction evidence="7">
        <text>urea + hydrogencarbonate + ATP = urea-1-carboxylate + ADP + phosphate + H(+)</text>
        <dbReference type="Rhea" id="RHEA:20896"/>
        <dbReference type="ChEBI" id="CHEBI:15378"/>
        <dbReference type="ChEBI" id="CHEBI:15832"/>
        <dbReference type="ChEBI" id="CHEBI:16199"/>
        <dbReference type="ChEBI" id="CHEBI:17544"/>
        <dbReference type="ChEBI" id="CHEBI:30616"/>
        <dbReference type="ChEBI" id="CHEBI:43474"/>
        <dbReference type="ChEBI" id="CHEBI:456216"/>
        <dbReference type="EC" id="6.3.4.6"/>
    </reaction>
</comment>
<dbReference type="SUPFAM" id="SSF51246">
    <property type="entry name" value="Rudiment single hybrid motif"/>
    <property type="match status" value="1"/>
</dbReference>
<dbReference type="Gene3D" id="3.90.1300.10">
    <property type="entry name" value="Amidase signature (AS) domain"/>
    <property type="match status" value="1"/>
</dbReference>
<dbReference type="Proteomes" id="UP000189513">
    <property type="component" value="Unassembled WGS sequence"/>
</dbReference>
<dbReference type="SMART" id="SM00796">
    <property type="entry name" value="AHS1"/>
    <property type="match status" value="1"/>
</dbReference>
<dbReference type="SUPFAM" id="SSF160467">
    <property type="entry name" value="PH0987 N-terminal domain-like"/>
    <property type="match status" value="1"/>
</dbReference>
<sequence>MVDTTGFTIDQWLDFHHRSTPGTSLETLQKLVASQKVAPEDPAWISVASKEEIAHQWKILQSRANKKSLKLYGVPVAVKDNIDAKGFQTTAACPSFAYTPEKDATTVALLREQGAIIIGKTNLDQFATGLVGVRSPYGRVPNTFSDKHVSGGSSSGSASVVARGIATLALTTDTAGSTRVPAALNNLISIKPSVGVFSCSGVVPACKSLDCVGVFATTLKDTQTAFSIMAQPDTEQDEYSRALPANPLTSFGAKPKVAIPTNLPWYGETENPKLYQKAIENLSKIGCDIVAVDFTDLLDLAKCLYEGAWVGERYAATRDFLATNPPEETLDKTVIGIIKTATKFDAADTFTYEYKRQGILQKVRKMMQDIDVLAVPTCPLNPTLKDLEDEPVLVNSQQGTWTNFVNLADMCAIALPAGFRPDGLPNGVTLIGKTFTEHALFELGSRYLKFAFTPAQRPLGALKVTSGLGDEYTKPAPSLANSIKLAVVGAHLSGMALHWQLEKVNATLLEKTTTSENYRLYALPKSGPVAKPGLRRVSELGSKIIIEVYSVPKERFGDFIAMVPEPLGIGSVETASGEWVKSFICEEIGYTQKGTKDITEFGGWRPYIESAKASEKKKPFNAVLVANRGEITVRIIKTLKKLGIKAIAIYSDPDKYSQHVLDADVAIPLHGNSAAETYINIDKVIAAAKESGAEAIIPGYGFLSENADFADRCEKEGIVFVGPSGDSIRKLGLKHSAREIAEKAGVPLVPGSGLIADVEEAVAFAKKLGLSNDPETSVKVMLKSTAGGGGIGLQKVDLLDDLPKVFETVKHQGQAYFGDSGVFLERFVENARHVEIQMFGDGFGQAIALGERDCSLQRRNQKIIEETPAPNLPETTRQAMRKAAEQLGASMNYKCAGTVEFIYEEKRDEFFFLEVNARLQVEHPVTEAVTGLDLVEWMLYIAADNAPDFKSQKIEITGASMEARLYAENPVKGFKPSPGQLTDVVFPEWARIDTWVEKGTVVSAEYDPTLAKIIVHGKDRADALRLLQKALDETVVYGVITNLDYLRSVANSEMFSAAKMHTKILDSYDYQANAFEILTPGAYTTVQDYPGRTGYWRIGVPPSGPMDSYSFRLANKIVGNAKAAPAIEVTLNGPSMMFHSDAVIAVTGGEVEVKVNDTVVKQWEPVNLKRGDKLSIGKLTKGCRAYLAIRGGIDVTEYLGSRSTFALGNMGGYNGRVLKVGDVLFLGQPYLPSNTLPAPESEPLALPTELIPQLEAKEWTVGVTCGPHGSPDFFKAESVEEFFSEKWKVHYNSNRFGVRLIGPKPKWARLDGGEAGLHPSNQHDYVYSIGAINFTGDEPVILTCDGPSLGGFVCEAVVADAEMWKIGQVKPGDLIQFVPITYDSARDLKFIQDKSIESFDGVYPTDLSKLALSKPENPIVATFKPDDRAPLVTYRQAGDRYVLVEYGELKLDLNVSYRINRLIELVDTHQTVGIVEMSQGVRSVLVEFDGNAISQSKLIETLIAYEREILFQNKWQIKSKVFKLPMAFEDSVVLDAVKRYRETIRADAPWLPNNVDFIADVNDIKREDVKDMVYSARFLVLGLGDVFLGAPCAVPLDPRQRLLGTKYNPARTFTPNGAVGIGGMYMCIYAMDSPGGYQLVGRTIPIWDKLKLGSHSTEHPWLLTPFDQVEFYPVSEEEIDKFTEDTKHGQFKVEYEESVFDHEEYLRWIQKNSESIAAFQESQKGEKADEFAQLIQVANADLEKTGGPKQAEEESYPEGAELVYSENSGRFWKTLTQVGDEVEVGQGLVVLEAMKTEMTVSSPKKGKVYKIVHSNGDMVDAGDVVAVIV</sequence>
<dbReference type="FunFam" id="3.10.490.10:FF:000010">
    <property type="entry name" value="Urea amidolyase"/>
    <property type="match status" value="1"/>
</dbReference>
<dbReference type="GO" id="GO:0046872">
    <property type="term" value="F:metal ion binding"/>
    <property type="evidence" value="ECO:0007669"/>
    <property type="project" value="InterPro"/>
</dbReference>
<dbReference type="Pfam" id="PF02682">
    <property type="entry name" value="CT_C_D"/>
    <property type="match status" value="1"/>
</dbReference>
<comment type="cofactor">
    <cofactor evidence="1">
        <name>biotin</name>
        <dbReference type="ChEBI" id="CHEBI:57586"/>
    </cofactor>
</comment>
<dbReference type="InterPro" id="IPR005479">
    <property type="entry name" value="CPAse_ATP-bd"/>
</dbReference>
<keyword evidence="19" id="KW-1185">Reference proteome</keyword>
<keyword evidence="3 14" id="KW-0547">Nucleotide-binding</keyword>
<dbReference type="EC" id="3.5.1.54" evidence="11"/>
<dbReference type="Gene3D" id="3.10.490.10">
    <property type="entry name" value="Gamma-glutamyl cyclotransferase-like"/>
    <property type="match status" value="1"/>
</dbReference>
<dbReference type="InterPro" id="IPR011053">
    <property type="entry name" value="Single_hybrid_motif"/>
</dbReference>
<dbReference type="InterPro" id="IPR014085">
    <property type="entry name" value="Allophanate_hydrolase"/>
</dbReference>
<evidence type="ECO:0000256" key="4">
    <source>
        <dbReference type="ARBA" id="ARBA00022801"/>
    </source>
</evidence>
<gene>
    <name evidence="18" type="ORF">BON22_1698</name>
</gene>
<dbReference type="InterPro" id="IPR023631">
    <property type="entry name" value="Amidase_dom"/>
</dbReference>
<dbReference type="STRING" id="36022.A0A1V2LAV6"/>
<evidence type="ECO:0000256" key="6">
    <source>
        <dbReference type="ARBA" id="ARBA00023267"/>
    </source>
</evidence>